<sequence length="415" mass="47311">MSKTFTEYYNTLENVAGRYELSRELTVKIEKFVELGKDLEVDLASAKGKKEPLKKAGKDVLDQLMDDIASNRTEALEGFAENYMALLIDVSKREYEFRGGGWPYTTPEDDAEEARQAAASIGRRLEGQSKSKNVSVAKEVYAKVAGEMEECDYESAVSRLEAIAPKRVKPWHENEKIIRDKASSWRYGFRDLSFGKHKPRDQVLSAVALDVYGHRFSDVADSWAEALAKFEGKTKLSTKEFWGGDQSQPMTIEFLMGEKARFLLPFPKDKRARFLLPAAKELIQLRDKIKDEILDILSDFKSIDNIALDDIKGLRAILLDDPRLNLLHKPVNEGYVVECQDGSTKQTSKQLVDIDREFVRVVGALIIGSFAREILDCNAGRPREEAFQEIIDREGLSWMKAYRVLGEKKYYEIYF</sequence>
<proteinExistence type="predicted"/>
<name>A0ABX3A5I0_9GAMM</name>
<protein>
    <submittedName>
        <fullName evidence="1">Uncharacterized protein</fullName>
    </submittedName>
</protein>
<evidence type="ECO:0000313" key="2">
    <source>
        <dbReference type="Proteomes" id="UP000094329"/>
    </source>
</evidence>
<dbReference type="Proteomes" id="UP000094329">
    <property type="component" value="Unassembled WGS sequence"/>
</dbReference>
<keyword evidence="2" id="KW-1185">Reference proteome</keyword>
<evidence type="ECO:0000313" key="1">
    <source>
        <dbReference type="EMBL" id="ODN43462.1"/>
    </source>
</evidence>
<gene>
    <name evidence="1" type="ORF">BGC07_11695</name>
</gene>
<organism evidence="1 2">
    <name type="scientific">Piscirickettsia litoralis</name>
    <dbReference type="NCBI Taxonomy" id="1891921"/>
    <lineage>
        <taxon>Bacteria</taxon>
        <taxon>Pseudomonadati</taxon>
        <taxon>Pseudomonadota</taxon>
        <taxon>Gammaproteobacteria</taxon>
        <taxon>Thiotrichales</taxon>
        <taxon>Piscirickettsiaceae</taxon>
        <taxon>Piscirickettsia</taxon>
    </lineage>
</organism>
<dbReference type="RefSeq" id="WP_069313259.1">
    <property type="nucleotide sequence ID" value="NZ_MDTU01000001.1"/>
</dbReference>
<dbReference type="EMBL" id="MDTU01000001">
    <property type="protein sequence ID" value="ODN43462.1"/>
    <property type="molecule type" value="Genomic_DNA"/>
</dbReference>
<accession>A0ABX3A5I0</accession>
<reference evidence="1 2" key="1">
    <citation type="submission" date="2016-08" db="EMBL/GenBank/DDBJ databases">
        <title>Draft genome sequence of Candidatus Piscirickettsia litoralis, from seawater.</title>
        <authorList>
            <person name="Wan X."/>
            <person name="Lee A.J."/>
            <person name="Hou S."/>
            <person name="Donachie S.P."/>
        </authorList>
    </citation>
    <scope>NUCLEOTIDE SEQUENCE [LARGE SCALE GENOMIC DNA]</scope>
    <source>
        <strain evidence="1 2">Y2</strain>
    </source>
</reference>
<comment type="caution">
    <text evidence="1">The sequence shown here is derived from an EMBL/GenBank/DDBJ whole genome shotgun (WGS) entry which is preliminary data.</text>
</comment>